<dbReference type="Proteomes" id="UP000469215">
    <property type="component" value="Unassembled WGS sequence"/>
</dbReference>
<evidence type="ECO:0000259" key="7">
    <source>
        <dbReference type="PROSITE" id="PS51352"/>
    </source>
</evidence>
<dbReference type="Pfam" id="PF00085">
    <property type="entry name" value="Thioredoxin"/>
    <property type="match status" value="1"/>
</dbReference>
<dbReference type="SUPFAM" id="SSF52833">
    <property type="entry name" value="Thioredoxin-like"/>
    <property type="match status" value="1"/>
</dbReference>
<evidence type="ECO:0000313" key="8">
    <source>
        <dbReference type="EMBL" id="MYM20213.1"/>
    </source>
</evidence>
<evidence type="ECO:0000256" key="3">
    <source>
        <dbReference type="ARBA" id="ARBA00022982"/>
    </source>
</evidence>
<dbReference type="PANTHER" id="PTHR45663:SF11">
    <property type="entry name" value="GEO12009P1"/>
    <property type="match status" value="1"/>
</dbReference>
<organism evidence="8 9">
    <name type="scientific">Brevibacterium rongguiense</name>
    <dbReference type="NCBI Taxonomy" id="2695267"/>
    <lineage>
        <taxon>Bacteria</taxon>
        <taxon>Bacillati</taxon>
        <taxon>Actinomycetota</taxon>
        <taxon>Actinomycetes</taxon>
        <taxon>Micrococcales</taxon>
        <taxon>Brevibacteriaceae</taxon>
        <taxon>Brevibacterium</taxon>
    </lineage>
</organism>
<gene>
    <name evidence="8" type="ORF">GSY69_09595</name>
</gene>
<dbReference type="GO" id="GO:0005737">
    <property type="term" value="C:cytoplasm"/>
    <property type="evidence" value="ECO:0007669"/>
    <property type="project" value="TreeGrafter"/>
</dbReference>
<evidence type="ECO:0000256" key="1">
    <source>
        <dbReference type="ARBA" id="ARBA00008987"/>
    </source>
</evidence>
<reference evidence="8 9" key="1">
    <citation type="submission" date="2020-01" db="EMBL/GenBank/DDBJ databases">
        <authorList>
            <person name="Deng T."/>
        </authorList>
    </citation>
    <scope>NUCLEOTIDE SEQUENCE [LARGE SCALE GENOMIC DNA]</scope>
    <source>
        <strain evidence="8 9">5221</strain>
    </source>
</reference>
<dbReference type="InterPro" id="IPR013766">
    <property type="entry name" value="Thioredoxin_domain"/>
</dbReference>
<keyword evidence="4" id="KW-1015">Disulfide bond</keyword>
<dbReference type="RefSeq" id="WP_160953634.1">
    <property type="nucleotide sequence ID" value="NZ_WWEQ01000041.1"/>
</dbReference>
<evidence type="ECO:0000313" key="9">
    <source>
        <dbReference type="Proteomes" id="UP000469215"/>
    </source>
</evidence>
<feature type="domain" description="Thioredoxin" evidence="7">
    <location>
        <begin position="38"/>
        <end position="167"/>
    </location>
</feature>
<comment type="similarity">
    <text evidence="1">Belongs to the thioredoxin family.</text>
</comment>
<name>A0A6N9H8C4_9MICO</name>
<dbReference type="Pfam" id="PF14561">
    <property type="entry name" value="TPR_20"/>
    <property type="match status" value="1"/>
</dbReference>
<dbReference type="PANTHER" id="PTHR45663">
    <property type="entry name" value="GEO12009P1"/>
    <property type="match status" value="1"/>
</dbReference>
<protein>
    <submittedName>
        <fullName evidence="8">Tetratricopeptide repeat protein</fullName>
    </submittedName>
</protein>
<dbReference type="GO" id="GO:0006950">
    <property type="term" value="P:response to stress"/>
    <property type="evidence" value="ECO:0007669"/>
    <property type="project" value="UniProtKB-ARBA"/>
</dbReference>
<evidence type="ECO:0000256" key="6">
    <source>
        <dbReference type="SAM" id="MobiDB-lite"/>
    </source>
</evidence>
<dbReference type="Gene3D" id="3.40.30.10">
    <property type="entry name" value="Glutaredoxin"/>
    <property type="match status" value="1"/>
</dbReference>
<evidence type="ECO:0000256" key="5">
    <source>
        <dbReference type="ARBA" id="ARBA00023284"/>
    </source>
</evidence>
<proteinExistence type="inferred from homology"/>
<dbReference type="GO" id="GO:0015035">
    <property type="term" value="F:protein-disulfide reductase activity"/>
    <property type="evidence" value="ECO:0007669"/>
    <property type="project" value="TreeGrafter"/>
</dbReference>
<dbReference type="SUPFAM" id="SSF48452">
    <property type="entry name" value="TPR-like"/>
    <property type="match status" value="1"/>
</dbReference>
<dbReference type="InterPro" id="IPR011990">
    <property type="entry name" value="TPR-like_helical_dom_sf"/>
</dbReference>
<dbReference type="InterPro" id="IPR017937">
    <property type="entry name" value="Thioredoxin_CS"/>
</dbReference>
<evidence type="ECO:0000256" key="4">
    <source>
        <dbReference type="ARBA" id="ARBA00023157"/>
    </source>
</evidence>
<keyword evidence="3" id="KW-0249">Electron transport</keyword>
<dbReference type="AlphaFoldDB" id="A0A6N9H8C4"/>
<dbReference type="CDD" id="cd02956">
    <property type="entry name" value="ybbN"/>
    <property type="match status" value="1"/>
</dbReference>
<dbReference type="Gene3D" id="1.25.40.10">
    <property type="entry name" value="Tetratricopeptide repeat domain"/>
    <property type="match status" value="1"/>
</dbReference>
<dbReference type="PROSITE" id="PS00194">
    <property type="entry name" value="THIOREDOXIN_1"/>
    <property type="match status" value="1"/>
</dbReference>
<accession>A0A6N9H8C4</accession>
<dbReference type="EMBL" id="WWEQ01000041">
    <property type="protein sequence ID" value="MYM20213.1"/>
    <property type="molecule type" value="Genomic_DNA"/>
</dbReference>
<keyword evidence="9" id="KW-1185">Reference proteome</keyword>
<feature type="region of interest" description="Disordered" evidence="6">
    <location>
        <begin position="1"/>
        <end position="33"/>
    </location>
</feature>
<comment type="caution">
    <text evidence="8">The sequence shown here is derived from an EMBL/GenBank/DDBJ whole genome shotgun (WGS) entry which is preliminary data.</text>
</comment>
<sequence>MSVPPQQPGQPGAAPQPGSAPQPAPAGGAQGGLDLSAVRSRSAVPAQAAGQGGAGVSVPALVFDVDEASFNSVVELSARVPVVLDLWADWCEPCKQLSPVLDRVVEGMGGALVLGKVDVDANPRIQQMFQVQSIPTVVAIVQGQPVPLFQGAQPEAQVKQLFDQLVQLAGQQGMTERAVVAGQAEEPAGPAHPDALAALERGDLDGAEAIYREALAAAPADEDAKVGLARVGLLKRTRGKDLGQVRQAAADEPGSVDAALELADLDVAGGHVDDAFARLLGMLPTLAGDDRERVRVRLLELFEVVGAADPRVTKARSRLMRALF</sequence>
<keyword evidence="2" id="KW-0813">Transport</keyword>
<dbReference type="PROSITE" id="PS51352">
    <property type="entry name" value="THIOREDOXIN_2"/>
    <property type="match status" value="1"/>
</dbReference>
<keyword evidence="5" id="KW-0676">Redox-active center</keyword>
<evidence type="ECO:0000256" key="2">
    <source>
        <dbReference type="ARBA" id="ARBA00022448"/>
    </source>
</evidence>
<dbReference type="InterPro" id="IPR036249">
    <property type="entry name" value="Thioredoxin-like_sf"/>
</dbReference>